<dbReference type="PANTHER" id="PTHR43304:SF1">
    <property type="entry name" value="PAC DOMAIN-CONTAINING PROTEIN"/>
    <property type="match status" value="1"/>
</dbReference>
<dbReference type="InterPro" id="IPR003607">
    <property type="entry name" value="HD/PDEase_dom"/>
</dbReference>
<evidence type="ECO:0000256" key="4">
    <source>
        <dbReference type="ARBA" id="ARBA00022679"/>
    </source>
</evidence>
<protein>
    <recommendedName>
        <fullName evidence="2">histidine kinase</fullName>
        <ecNumber evidence="2">2.7.13.3</ecNumber>
    </recommendedName>
</protein>
<dbReference type="Pfam" id="PF08447">
    <property type="entry name" value="PAS_3"/>
    <property type="match status" value="3"/>
</dbReference>
<evidence type="ECO:0000256" key="5">
    <source>
        <dbReference type="ARBA" id="ARBA00022777"/>
    </source>
</evidence>
<feature type="domain" description="HAMP" evidence="9">
    <location>
        <begin position="230"/>
        <end position="282"/>
    </location>
</feature>
<evidence type="ECO:0000313" key="11">
    <source>
        <dbReference type="EMBL" id="CAG4882973.1"/>
    </source>
</evidence>
<dbReference type="Pfam" id="PF11845">
    <property type="entry name" value="Tll0287-like"/>
    <property type="match status" value="1"/>
</dbReference>
<evidence type="ECO:0000256" key="1">
    <source>
        <dbReference type="ARBA" id="ARBA00000085"/>
    </source>
</evidence>
<dbReference type="Gene3D" id="6.10.340.10">
    <property type="match status" value="1"/>
</dbReference>
<dbReference type="PROSITE" id="PS50885">
    <property type="entry name" value="HAMP"/>
    <property type="match status" value="1"/>
</dbReference>
<keyword evidence="3" id="KW-0597">Phosphoprotein</keyword>
<evidence type="ECO:0000259" key="8">
    <source>
        <dbReference type="PROSITE" id="PS50113"/>
    </source>
</evidence>
<dbReference type="SMART" id="SM00304">
    <property type="entry name" value="HAMP"/>
    <property type="match status" value="1"/>
</dbReference>
<comment type="caution">
    <text evidence="11">The sequence shown here is derived from an EMBL/GenBank/DDBJ whole genome shotgun (WGS) entry which is preliminary data.</text>
</comment>
<keyword evidence="6" id="KW-1133">Transmembrane helix</keyword>
<dbReference type="InterPro" id="IPR035965">
    <property type="entry name" value="PAS-like_dom_sf"/>
</dbReference>
<dbReference type="SUPFAM" id="SSF55781">
    <property type="entry name" value="GAF domain-like"/>
    <property type="match status" value="2"/>
</dbReference>
<dbReference type="PROSITE" id="PS50112">
    <property type="entry name" value="PAS"/>
    <property type="match status" value="3"/>
</dbReference>
<dbReference type="SMART" id="SM00086">
    <property type="entry name" value="PAC"/>
    <property type="match status" value="4"/>
</dbReference>
<evidence type="ECO:0000256" key="3">
    <source>
        <dbReference type="ARBA" id="ARBA00022553"/>
    </source>
</evidence>
<evidence type="ECO:0000259" key="9">
    <source>
        <dbReference type="PROSITE" id="PS50885"/>
    </source>
</evidence>
<organism evidence="11 12">
    <name type="scientific">Georgfuchsia toluolica</name>
    <dbReference type="NCBI Taxonomy" id="424218"/>
    <lineage>
        <taxon>Bacteria</taxon>
        <taxon>Pseudomonadati</taxon>
        <taxon>Pseudomonadota</taxon>
        <taxon>Betaproteobacteria</taxon>
        <taxon>Nitrosomonadales</taxon>
        <taxon>Sterolibacteriaceae</taxon>
        <taxon>Georgfuchsia</taxon>
    </lineage>
</organism>
<dbReference type="NCBIfam" id="TIGR00229">
    <property type="entry name" value="sensory_box"/>
    <property type="match status" value="4"/>
</dbReference>
<dbReference type="GO" id="GO:0016020">
    <property type="term" value="C:membrane"/>
    <property type="evidence" value="ECO:0007669"/>
    <property type="project" value="InterPro"/>
</dbReference>
<dbReference type="InterPro" id="IPR029016">
    <property type="entry name" value="GAF-like_dom_sf"/>
</dbReference>
<dbReference type="InterPro" id="IPR037522">
    <property type="entry name" value="HD_GYP_dom"/>
</dbReference>
<dbReference type="EC" id="2.7.13.3" evidence="2"/>
<feature type="domain" description="PAS" evidence="7">
    <location>
        <begin position="714"/>
        <end position="769"/>
    </location>
</feature>
<dbReference type="Pfam" id="PF00989">
    <property type="entry name" value="PAS"/>
    <property type="match status" value="1"/>
</dbReference>
<dbReference type="EMBL" id="CAJQUM010000001">
    <property type="protein sequence ID" value="CAG4882973.1"/>
    <property type="molecule type" value="Genomic_DNA"/>
</dbReference>
<dbReference type="GO" id="GO:0007165">
    <property type="term" value="P:signal transduction"/>
    <property type="evidence" value="ECO:0007669"/>
    <property type="project" value="InterPro"/>
</dbReference>
<dbReference type="InterPro" id="IPR000700">
    <property type="entry name" value="PAS-assoc_C"/>
</dbReference>
<dbReference type="InterPro" id="IPR013655">
    <property type="entry name" value="PAS_fold_3"/>
</dbReference>
<dbReference type="SUPFAM" id="SSF55785">
    <property type="entry name" value="PYP-like sensor domain (PAS domain)"/>
    <property type="match status" value="4"/>
</dbReference>
<gene>
    <name evidence="11" type="ORF">GTOL_10855</name>
</gene>
<dbReference type="PROSITE" id="PS51832">
    <property type="entry name" value="HD_GYP"/>
    <property type="match status" value="1"/>
</dbReference>
<dbReference type="CDD" id="cd00077">
    <property type="entry name" value="HDc"/>
    <property type="match status" value="1"/>
</dbReference>
<dbReference type="Pfam" id="PF13487">
    <property type="entry name" value="HD_5"/>
    <property type="match status" value="1"/>
</dbReference>
<keyword evidence="5" id="KW-0418">Kinase</keyword>
<dbReference type="Gene3D" id="3.30.450.40">
    <property type="match status" value="2"/>
</dbReference>
<keyword evidence="4" id="KW-0808">Transferase</keyword>
<evidence type="ECO:0000256" key="6">
    <source>
        <dbReference type="SAM" id="Phobius"/>
    </source>
</evidence>
<keyword evidence="6" id="KW-0812">Transmembrane</keyword>
<dbReference type="InterPro" id="IPR003018">
    <property type="entry name" value="GAF"/>
</dbReference>
<feature type="domain" description="PAS" evidence="7">
    <location>
        <begin position="588"/>
        <end position="658"/>
    </location>
</feature>
<dbReference type="InterPro" id="IPR052162">
    <property type="entry name" value="Sensor_kinase/Photoreceptor"/>
</dbReference>
<evidence type="ECO:0000313" key="12">
    <source>
        <dbReference type="Proteomes" id="UP000742786"/>
    </source>
</evidence>
<dbReference type="Pfam" id="PF00672">
    <property type="entry name" value="HAMP"/>
    <property type="match status" value="1"/>
</dbReference>
<feature type="transmembrane region" description="Helical" evidence="6">
    <location>
        <begin position="6"/>
        <end position="27"/>
    </location>
</feature>
<dbReference type="Proteomes" id="UP000742786">
    <property type="component" value="Unassembled WGS sequence"/>
</dbReference>
<dbReference type="SMART" id="SM00471">
    <property type="entry name" value="HDc"/>
    <property type="match status" value="1"/>
</dbReference>
<dbReference type="SUPFAM" id="SSF158472">
    <property type="entry name" value="HAMP domain-like"/>
    <property type="match status" value="1"/>
</dbReference>
<proteinExistence type="predicted"/>
<accession>A0A916J4C7</accession>
<evidence type="ECO:0000256" key="2">
    <source>
        <dbReference type="ARBA" id="ARBA00012438"/>
    </source>
</evidence>
<feature type="domain" description="HD-GYP" evidence="10">
    <location>
        <begin position="1153"/>
        <end position="1345"/>
    </location>
</feature>
<dbReference type="GO" id="GO:0004673">
    <property type="term" value="F:protein histidine kinase activity"/>
    <property type="evidence" value="ECO:0007669"/>
    <property type="project" value="UniProtKB-EC"/>
</dbReference>
<feature type="domain" description="PAC" evidence="8">
    <location>
        <begin position="661"/>
        <end position="713"/>
    </location>
</feature>
<dbReference type="SUPFAM" id="SSF109604">
    <property type="entry name" value="HD-domain/PDEase-like"/>
    <property type="match status" value="1"/>
</dbReference>
<keyword evidence="12" id="KW-1185">Reference proteome</keyword>
<comment type="catalytic activity">
    <reaction evidence="1">
        <text>ATP + protein L-histidine = ADP + protein N-phospho-L-histidine.</text>
        <dbReference type="EC" id="2.7.13.3"/>
    </reaction>
</comment>
<dbReference type="SMART" id="SM00065">
    <property type="entry name" value="GAF"/>
    <property type="match status" value="2"/>
</dbReference>
<dbReference type="SMART" id="SM00091">
    <property type="entry name" value="PAS"/>
    <property type="match status" value="3"/>
</dbReference>
<dbReference type="Pfam" id="PF13185">
    <property type="entry name" value="GAF_2"/>
    <property type="match status" value="2"/>
</dbReference>
<dbReference type="Gene3D" id="1.10.3210.10">
    <property type="entry name" value="Hypothetical protein af1432"/>
    <property type="match status" value="1"/>
</dbReference>
<dbReference type="PANTHER" id="PTHR43304">
    <property type="entry name" value="PHYTOCHROME-LIKE PROTEIN CPH1"/>
    <property type="match status" value="1"/>
</dbReference>
<dbReference type="InterPro" id="IPR001610">
    <property type="entry name" value="PAC"/>
</dbReference>
<dbReference type="InterPro" id="IPR013767">
    <property type="entry name" value="PAS_fold"/>
</dbReference>
<evidence type="ECO:0000259" key="7">
    <source>
        <dbReference type="PROSITE" id="PS50112"/>
    </source>
</evidence>
<feature type="domain" description="PAC" evidence="8">
    <location>
        <begin position="785"/>
        <end position="837"/>
    </location>
</feature>
<dbReference type="CDD" id="cd06225">
    <property type="entry name" value="HAMP"/>
    <property type="match status" value="1"/>
</dbReference>
<dbReference type="CDD" id="cd00130">
    <property type="entry name" value="PAS"/>
    <property type="match status" value="4"/>
</dbReference>
<reference evidence="11" key="1">
    <citation type="submission" date="2021-04" db="EMBL/GenBank/DDBJ databases">
        <authorList>
            <person name="Hornung B."/>
        </authorList>
    </citation>
    <scope>NUCLEOTIDE SEQUENCE</scope>
    <source>
        <strain evidence="11">G5G6</strain>
    </source>
</reference>
<sequence>MKLAQKIWLGVSVVIVSIMTLDLFVGYHHIEDVLHERLDNEARTIHAILMATRQVYHQQFLASGLPVSDQTIGFLPAHTMSKISAQFPEWIDTGLSFNNVSDQPRNPANQADAAELAAMDWFRKNPSAKELITDIRDAQGRSYYHYAAPIWTEAYCLKCHGDRTAAPASIRDSYKTAYGYKSGDLRGVMSIKLPQDELRAKALHSFYQQYGLRAGGYLALLLLLGMLMQRLVMRPLKHVDGVVSEFGSGNMNARAMLPGNDEVSRLAQSFDRMAEEIANNSEAQHKMNRELRAISNCNQTLMRATDEQTLLNDICRIVCDEAGYRMAWVGYAERDEAKTIRSVARAGVEEGYLEQAMLTWADTERGRGPAGTAIRSGQCTCIQDFSTEPQATPWRDNALQRGYRSAIILPLKDGSANTFGILTIYSVEPNAFNPEEIQLLEELAGDLAFGIVTIRSRAERKLLELQKDQYLRFFTLSTEAMCIADPFGCFKQVNPALVLLTGYSEGELVTKPFLDFVHPDDRQRTADEMKRQVAVRPSLNFENRYVCKDGSVILLSWTAYFDKSDGFTYATARDITESRKLEEAIAANEKEFQLLAEAMPQIVWVTRADGWNTYINQQWVEYTGLTLAESYGHGWNKPFHPDDRQRAWDAWQNAVNSNGIYSLDCRLRRADGVYRWWLIRGVPVLDEHGKTYKWFGTCTDIDDIKQAENELRNVTSYTRSLIEASLDPLVTISPEGKITDVNRMTEEVTGIARTELIGTDFADYFTEPEQARAGYKMVLAQGYVRDYPLTIHNRSGRTTDVLYNAVVYRSETGVLKGVFAAARDITERKLAQAALQQSEKDLKEAQRLAKIGSWNWDMATDTITWSEEYYRIFGFDQTQHPPGYEDHLKAYTPESAARLDAAVKRTTQTGEPYELDLELAHREGLRRWITARSETRRDAQGQIIELRGTAQDITERKQAEQSLERANRALRTLSASNMALVHAENETELLDTVCRLIVEMGGYRMAWVGFPEHDPEKTVRPVAHYGHEEGFLEETKRSWAADTELGRGPVGTAIRTGAVQVNQNTQTDPALALWREAGLKRGYQSGTTLPLQGSTGILGALTICASEPDAFNETEVTLLKELADDLSFGIETLRTRAERDRNAYEHEHHQEILRKSLEQSIQAIAATVEARDPYTAGHQQRVTELTGAIAREMGLAEERIHGMRLAASIHDLGKIKVPAEILSKPGKLTALEFKLIQVHPQSGYDILKDIEFPWPIADIVHQHHEKLDGSGYPQGLKDGQILLESRILAVADVLEAMASHRPYRAALGIESALKEIERGRGSIYDPVVADTCLRLFREGKLVFPQ</sequence>
<dbReference type="FunFam" id="3.30.450.20:FF:000099">
    <property type="entry name" value="Sensory box sensor histidine kinase"/>
    <property type="match status" value="1"/>
</dbReference>
<dbReference type="InterPro" id="IPR021796">
    <property type="entry name" value="Tll0287-like_dom"/>
</dbReference>
<dbReference type="GO" id="GO:0008081">
    <property type="term" value="F:phosphoric diester hydrolase activity"/>
    <property type="evidence" value="ECO:0007669"/>
    <property type="project" value="UniProtKB-ARBA"/>
</dbReference>
<dbReference type="InterPro" id="IPR003660">
    <property type="entry name" value="HAMP_dom"/>
</dbReference>
<keyword evidence="6" id="KW-0472">Membrane</keyword>
<evidence type="ECO:0000259" key="10">
    <source>
        <dbReference type="PROSITE" id="PS51832"/>
    </source>
</evidence>
<dbReference type="GO" id="GO:0006355">
    <property type="term" value="P:regulation of DNA-templated transcription"/>
    <property type="evidence" value="ECO:0007669"/>
    <property type="project" value="InterPro"/>
</dbReference>
<dbReference type="InterPro" id="IPR000014">
    <property type="entry name" value="PAS"/>
</dbReference>
<name>A0A916J4C7_9PROT</name>
<dbReference type="PROSITE" id="PS50113">
    <property type="entry name" value="PAC"/>
    <property type="match status" value="4"/>
</dbReference>
<dbReference type="Gene3D" id="3.30.450.20">
    <property type="entry name" value="PAS domain"/>
    <property type="match status" value="4"/>
</dbReference>
<feature type="domain" description="PAS" evidence="7">
    <location>
        <begin position="466"/>
        <end position="536"/>
    </location>
</feature>
<feature type="domain" description="PAC" evidence="8">
    <location>
        <begin position="913"/>
        <end position="965"/>
    </location>
</feature>
<dbReference type="Gene3D" id="2.10.70.100">
    <property type="match status" value="1"/>
</dbReference>
<feature type="domain" description="PAC" evidence="8">
    <location>
        <begin position="539"/>
        <end position="587"/>
    </location>
</feature>